<evidence type="ECO:0000313" key="3">
    <source>
        <dbReference type="Proteomes" id="UP000230002"/>
    </source>
</evidence>
<keyword evidence="3" id="KW-1185">Reference proteome</keyword>
<sequence length="169" mass="18559">MVAARSSLSTIVFGFPLFFVLALSAAMFPVVDAFYIPQEFNIDAARNETDRSAALARRDVWSPGILSPNANDVWQAGSVVQIRWDTSSPPAQVTNYMGRILLGHEQDPDGNEHLDFEHPLAQGFNLSQGAVNAIVPYVVSSDDYFVVLYGDSGNRSPSFTILQRPLIII</sequence>
<protein>
    <submittedName>
        <fullName evidence="2">Uncharacterized protein</fullName>
    </submittedName>
</protein>
<dbReference type="AlphaFoldDB" id="A0A2G8SDA2"/>
<dbReference type="Proteomes" id="UP000230002">
    <property type="component" value="Unassembled WGS sequence"/>
</dbReference>
<dbReference type="STRING" id="1077348.A0A2G8SDA2"/>
<organism evidence="2 3">
    <name type="scientific">Ganoderma sinense ZZ0214-1</name>
    <dbReference type="NCBI Taxonomy" id="1077348"/>
    <lineage>
        <taxon>Eukaryota</taxon>
        <taxon>Fungi</taxon>
        <taxon>Dikarya</taxon>
        <taxon>Basidiomycota</taxon>
        <taxon>Agaricomycotina</taxon>
        <taxon>Agaricomycetes</taxon>
        <taxon>Polyporales</taxon>
        <taxon>Polyporaceae</taxon>
        <taxon>Ganoderma</taxon>
    </lineage>
</organism>
<feature type="signal peptide" evidence="1">
    <location>
        <begin position="1"/>
        <end position="33"/>
    </location>
</feature>
<accession>A0A2G8SDA2</accession>
<name>A0A2G8SDA2_9APHY</name>
<dbReference type="EMBL" id="AYKW01000012">
    <property type="protein sequence ID" value="PIL31723.1"/>
    <property type="molecule type" value="Genomic_DNA"/>
</dbReference>
<keyword evidence="1" id="KW-0732">Signal</keyword>
<comment type="caution">
    <text evidence="2">The sequence shown here is derived from an EMBL/GenBank/DDBJ whole genome shotgun (WGS) entry which is preliminary data.</text>
</comment>
<dbReference type="OrthoDB" id="2339190at2759"/>
<feature type="chain" id="PRO_5013715132" evidence="1">
    <location>
        <begin position="34"/>
        <end position="169"/>
    </location>
</feature>
<evidence type="ECO:0000256" key="1">
    <source>
        <dbReference type="SAM" id="SignalP"/>
    </source>
</evidence>
<evidence type="ECO:0000313" key="2">
    <source>
        <dbReference type="EMBL" id="PIL31723.1"/>
    </source>
</evidence>
<gene>
    <name evidence="2" type="ORF">GSI_06427</name>
</gene>
<reference evidence="2 3" key="1">
    <citation type="journal article" date="2015" name="Sci. Rep.">
        <title>Chromosome-level genome map provides insights into diverse defense mechanisms in the medicinal fungus Ganoderma sinense.</title>
        <authorList>
            <person name="Zhu Y."/>
            <person name="Xu J."/>
            <person name="Sun C."/>
            <person name="Zhou S."/>
            <person name="Xu H."/>
            <person name="Nelson D.R."/>
            <person name="Qian J."/>
            <person name="Song J."/>
            <person name="Luo H."/>
            <person name="Xiang L."/>
            <person name="Li Y."/>
            <person name="Xu Z."/>
            <person name="Ji A."/>
            <person name="Wang L."/>
            <person name="Lu S."/>
            <person name="Hayward A."/>
            <person name="Sun W."/>
            <person name="Li X."/>
            <person name="Schwartz D.C."/>
            <person name="Wang Y."/>
            <person name="Chen S."/>
        </authorList>
    </citation>
    <scope>NUCLEOTIDE SEQUENCE [LARGE SCALE GENOMIC DNA]</scope>
    <source>
        <strain evidence="2 3">ZZ0214-1</strain>
    </source>
</reference>
<proteinExistence type="predicted"/>